<comment type="subcellular location">
    <subcellularLocation>
        <location evidence="6">Cytoplasm</location>
    </subcellularLocation>
</comment>
<evidence type="ECO:0000313" key="9">
    <source>
        <dbReference type="EMBL" id="NIJ12400.1"/>
    </source>
</evidence>
<evidence type="ECO:0000256" key="2">
    <source>
        <dbReference type="ARBA" id="ARBA00022679"/>
    </source>
</evidence>
<comment type="subunit">
    <text evidence="6">Homodimer.</text>
</comment>
<keyword evidence="5 6" id="KW-0067">ATP-binding</keyword>
<feature type="active site" description="Proton donor/acceptor" evidence="6">
    <location>
        <position position="109"/>
    </location>
</feature>
<feature type="compositionally biased region" description="Basic and acidic residues" evidence="8">
    <location>
        <begin position="356"/>
        <end position="368"/>
    </location>
</feature>
<evidence type="ECO:0000256" key="1">
    <source>
        <dbReference type="ARBA" id="ARBA00008748"/>
    </source>
</evidence>
<feature type="region of interest" description="Disordered" evidence="8">
    <location>
        <begin position="353"/>
        <end position="374"/>
    </location>
</feature>
<dbReference type="GO" id="GO:0005524">
    <property type="term" value="F:ATP binding"/>
    <property type="evidence" value="ECO:0007669"/>
    <property type="project" value="UniProtKB-KW"/>
</dbReference>
<comment type="caution">
    <text evidence="6">Lacks conserved residue(s) required for the propagation of feature annotation.</text>
</comment>
<keyword evidence="6" id="KW-0460">Magnesium</keyword>
<dbReference type="NCBIfam" id="TIGR00016">
    <property type="entry name" value="ackA"/>
    <property type="match status" value="1"/>
</dbReference>
<dbReference type="Gene3D" id="3.30.420.40">
    <property type="match status" value="2"/>
</dbReference>
<dbReference type="RefSeq" id="WP_167171097.1">
    <property type="nucleotide sequence ID" value="NZ_JAAOYM010000001.1"/>
</dbReference>
<feature type="binding site" evidence="6">
    <location>
        <begin position="169"/>
        <end position="173"/>
    </location>
    <ligand>
        <name>ATP</name>
        <dbReference type="ChEBI" id="CHEBI:30616"/>
    </ligand>
</feature>
<keyword evidence="10" id="KW-1185">Reference proteome</keyword>
<feature type="site" description="Transition state stabilizer" evidence="6">
    <location>
        <position position="141"/>
    </location>
</feature>
<dbReference type="GO" id="GO:0005737">
    <property type="term" value="C:cytoplasm"/>
    <property type="evidence" value="ECO:0007669"/>
    <property type="project" value="UniProtKB-SubCell"/>
</dbReference>
<dbReference type="GO" id="GO:0000287">
    <property type="term" value="F:magnesium ion binding"/>
    <property type="evidence" value="ECO:0007669"/>
    <property type="project" value="UniProtKB-UniRule"/>
</dbReference>
<feature type="binding site" evidence="6">
    <location>
        <position position="346"/>
    </location>
    <ligand>
        <name>Mg(2+)</name>
        <dbReference type="ChEBI" id="CHEBI:18420"/>
    </ligand>
</feature>
<feature type="binding site" evidence="6">
    <location>
        <position position="53"/>
    </location>
    <ligand>
        <name>substrate</name>
    </ligand>
</feature>
<evidence type="ECO:0000256" key="7">
    <source>
        <dbReference type="RuleBase" id="RU003835"/>
    </source>
</evidence>
<dbReference type="PIRSF" id="PIRSF000722">
    <property type="entry name" value="Acetate_prop_kin"/>
    <property type="match status" value="1"/>
</dbReference>
<proteinExistence type="inferred from homology"/>
<dbReference type="PRINTS" id="PR00471">
    <property type="entry name" value="ACETATEKNASE"/>
</dbReference>
<reference evidence="9 10" key="1">
    <citation type="submission" date="2020-03" db="EMBL/GenBank/DDBJ databases">
        <title>Sequencing the genomes of 1000 actinobacteria strains.</title>
        <authorList>
            <person name="Klenk H.-P."/>
        </authorList>
    </citation>
    <scope>NUCLEOTIDE SEQUENCE [LARGE SCALE GENOMIC DNA]</scope>
    <source>
        <strain evidence="9 10">DSM 45685</strain>
    </source>
</reference>
<dbReference type="GO" id="GO:0008776">
    <property type="term" value="F:acetate kinase activity"/>
    <property type="evidence" value="ECO:0007669"/>
    <property type="project" value="UniProtKB-UniRule"/>
</dbReference>
<dbReference type="PROSITE" id="PS01075">
    <property type="entry name" value="ACETATE_KINASE_1"/>
    <property type="match status" value="1"/>
</dbReference>
<dbReference type="InterPro" id="IPR004372">
    <property type="entry name" value="Ac/propionate_kinase"/>
</dbReference>
<dbReference type="PANTHER" id="PTHR21060">
    <property type="entry name" value="ACETATE KINASE"/>
    <property type="match status" value="1"/>
</dbReference>
<dbReference type="EMBL" id="JAAOYM010000001">
    <property type="protein sequence ID" value="NIJ12400.1"/>
    <property type="molecule type" value="Genomic_DNA"/>
</dbReference>
<feature type="site" description="Transition state stabilizer" evidence="6">
    <location>
        <position position="202"/>
    </location>
</feature>
<gene>
    <name evidence="6" type="primary">ackA</name>
    <name evidence="9" type="ORF">FHU38_002744</name>
</gene>
<dbReference type="GO" id="GO:0006085">
    <property type="term" value="P:acetyl-CoA biosynthetic process"/>
    <property type="evidence" value="ECO:0007669"/>
    <property type="project" value="UniProtKB-UniRule"/>
</dbReference>
<dbReference type="Proteomes" id="UP000545493">
    <property type="component" value="Unassembled WGS sequence"/>
</dbReference>
<protein>
    <recommendedName>
        <fullName evidence="6">Acetate kinase</fullName>
        <ecNumber evidence="6">2.7.2.1</ecNumber>
    </recommendedName>
    <alternativeName>
        <fullName evidence="6">Acetokinase</fullName>
    </alternativeName>
</protein>
<dbReference type="AlphaFoldDB" id="A0A7X5ZRI9"/>
<comment type="catalytic activity">
    <reaction evidence="6">
        <text>acetate + ATP = acetyl phosphate + ADP</text>
        <dbReference type="Rhea" id="RHEA:11352"/>
        <dbReference type="ChEBI" id="CHEBI:22191"/>
        <dbReference type="ChEBI" id="CHEBI:30089"/>
        <dbReference type="ChEBI" id="CHEBI:30616"/>
        <dbReference type="ChEBI" id="CHEBI:456216"/>
        <dbReference type="EC" id="2.7.2.1"/>
    </reaction>
</comment>
<dbReference type="InterPro" id="IPR000890">
    <property type="entry name" value="Aliphatic_acid_kin_short-chain"/>
</dbReference>
<evidence type="ECO:0000256" key="5">
    <source>
        <dbReference type="ARBA" id="ARBA00022840"/>
    </source>
</evidence>
<name>A0A7X5ZRI9_9PSEU</name>
<keyword evidence="2 6" id="KW-0808">Transferase</keyword>
<dbReference type="SUPFAM" id="SSF53067">
    <property type="entry name" value="Actin-like ATPase domain"/>
    <property type="match status" value="2"/>
</dbReference>
<dbReference type="HAMAP" id="MF_00020">
    <property type="entry name" value="Acetate_kinase"/>
    <property type="match status" value="1"/>
</dbReference>
<dbReference type="PANTHER" id="PTHR21060:SF15">
    <property type="entry name" value="ACETATE KINASE-RELATED"/>
    <property type="match status" value="1"/>
</dbReference>
<dbReference type="GO" id="GO:0006083">
    <property type="term" value="P:acetate metabolic process"/>
    <property type="evidence" value="ECO:0007669"/>
    <property type="project" value="TreeGrafter"/>
</dbReference>
<evidence type="ECO:0000313" key="10">
    <source>
        <dbReference type="Proteomes" id="UP000545493"/>
    </source>
</evidence>
<evidence type="ECO:0000256" key="4">
    <source>
        <dbReference type="ARBA" id="ARBA00022777"/>
    </source>
</evidence>
<keyword evidence="6" id="KW-0963">Cytoplasm</keyword>
<comment type="cofactor">
    <cofactor evidence="6">
        <name>Mg(2+)</name>
        <dbReference type="ChEBI" id="CHEBI:18420"/>
    </cofactor>
    <cofactor evidence="6">
        <name>Mn(2+)</name>
        <dbReference type="ChEBI" id="CHEBI:29035"/>
    </cofactor>
    <text evidence="6">Mg(2+). Can also accept Mn(2+).</text>
</comment>
<dbReference type="Pfam" id="PF00871">
    <property type="entry name" value="Acetate_kinase"/>
    <property type="match status" value="1"/>
</dbReference>
<dbReference type="EC" id="2.7.2.1" evidence="6"/>
<accession>A0A7X5ZRI9</accession>
<evidence type="ECO:0000256" key="3">
    <source>
        <dbReference type="ARBA" id="ARBA00022741"/>
    </source>
</evidence>
<comment type="function">
    <text evidence="6">Catalyzes the formation of acetyl phosphate from acetate and ATP. Can also catalyze the reverse reaction.</text>
</comment>
<dbReference type="UniPathway" id="UPA00340">
    <property type="reaction ID" value="UER00458"/>
</dbReference>
<sequence>MRVLTLNPGSSSLKLALVRDGAAESASTLQKWDGSAPRGLAEFADAVDAVAVRIVHGGNRAEPVLLTERVLGELEELVPYAALHQPRSLAIARHAMAALPDVPVVGCFDTAFHADLPARASTYAVPAAWRREHGIRRYGFHGLSVAYATAWTARLLGRPVAQLGLVCCHLGAGVSVTAVEGGRSVDTSMGLTPLDGVPMATRSGAIDPAIPLYLVRRAGMSPADVELALQQESGLAGLSGTSGDIRDVLAARALGDPDARLAVEVYLHRLRREIAAAVVSLSHVDAVVLTGGVAEHQPDLMAELVAGAGLGLSHASARPAAPGDGAEGVISPQGAPVPVVVVVSREDLELASQTERLLDPTSKAERARQVTKGR</sequence>
<keyword evidence="6" id="KW-0479">Metal-binding</keyword>
<dbReference type="InterPro" id="IPR043129">
    <property type="entry name" value="ATPase_NBD"/>
</dbReference>
<keyword evidence="3 6" id="KW-0547">Nucleotide-binding</keyword>
<comment type="pathway">
    <text evidence="6">Metabolic intermediate biosynthesis; acetyl-CoA biosynthesis; acetyl-CoA from acetate: step 1/2.</text>
</comment>
<organism evidence="9 10">
    <name type="scientific">Saccharomonospora amisosensis</name>
    <dbReference type="NCBI Taxonomy" id="1128677"/>
    <lineage>
        <taxon>Bacteria</taxon>
        <taxon>Bacillati</taxon>
        <taxon>Actinomycetota</taxon>
        <taxon>Actinomycetes</taxon>
        <taxon>Pseudonocardiales</taxon>
        <taxon>Pseudonocardiaceae</taxon>
        <taxon>Saccharomonospora</taxon>
    </lineage>
</organism>
<dbReference type="InterPro" id="IPR023865">
    <property type="entry name" value="Aliphatic_acid_kinase_CS"/>
</dbReference>
<comment type="caution">
    <text evidence="9">The sequence shown here is derived from an EMBL/GenBank/DDBJ whole genome shotgun (WGS) entry which is preliminary data.</text>
</comment>
<evidence type="ECO:0000256" key="8">
    <source>
        <dbReference type="SAM" id="MobiDB-lite"/>
    </source>
</evidence>
<evidence type="ECO:0000256" key="6">
    <source>
        <dbReference type="HAMAP-Rule" id="MF_00020"/>
    </source>
</evidence>
<feature type="binding site" evidence="6">
    <location>
        <begin position="244"/>
        <end position="246"/>
    </location>
    <ligand>
        <name>ATP</name>
        <dbReference type="ChEBI" id="CHEBI:30616"/>
    </ligand>
</feature>
<comment type="similarity">
    <text evidence="1 6 7">Belongs to the acetokinase family.</text>
</comment>
<keyword evidence="4 6" id="KW-0418">Kinase</keyword>
<dbReference type="PROSITE" id="PS01076">
    <property type="entry name" value="ACETATE_KINASE_2"/>
    <property type="match status" value="1"/>
</dbReference>